<dbReference type="InterPro" id="IPR011257">
    <property type="entry name" value="DNA_glycosylase"/>
</dbReference>
<feature type="compositionally biased region" description="Low complexity" evidence="16">
    <location>
        <begin position="362"/>
        <end position="387"/>
    </location>
</feature>
<keyword evidence="8 12" id="KW-0234">DNA repair</keyword>
<dbReference type="HOGENOM" id="CLU_017404_0_0_1"/>
<dbReference type="GO" id="GO:0044205">
    <property type="term" value="P:'de novo' UMP biosynthetic process"/>
    <property type="evidence" value="ECO:0007669"/>
    <property type="project" value="UniProtKB-UniPathway"/>
</dbReference>
<dbReference type="Pfam" id="PF00730">
    <property type="entry name" value="HhH-GPD"/>
    <property type="match status" value="1"/>
</dbReference>
<dbReference type="FunFam" id="3.20.20.70:FF:000114">
    <property type="entry name" value="Decarboxylase,orotidine phosphate"/>
    <property type="match status" value="1"/>
</dbReference>
<keyword evidence="9 12" id="KW-0456">Lyase</keyword>
<dbReference type="eggNOG" id="KOG1377">
    <property type="taxonomic scope" value="Eukaryota"/>
</dbReference>
<dbReference type="InterPro" id="IPR003265">
    <property type="entry name" value="HhH-GPD_domain"/>
</dbReference>
<dbReference type="GO" id="GO:0006207">
    <property type="term" value="P:'de novo' pyrimidine nucleobase biosynthetic process"/>
    <property type="evidence" value="ECO:0007669"/>
    <property type="project" value="InterPro"/>
</dbReference>
<evidence type="ECO:0000256" key="16">
    <source>
        <dbReference type="SAM" id="MobiDB-lite"/>
    </source>
</evidence>
<proteinExistence type="inferred from homology"/>
<comment type="similarity">
    <text evidence="2 12">Belongs to the Nth/MutY family.</text>
</comment>
<feature type="domain" description="HhH-GPD" evidence="17">
    <location>
        <begin position="542"/>
        <end position="692"/>
    </location>
</feature>
<dbReference type="InterPro" id="IPR013785">
    <property type="entry name" value="Aldolase_TIM"/>
</dbReference>
<evidence type="ECO:0000256" key="1">
    <source>
        <dbReference type="ARBA" id="ARBA00004861"/>
    </source>
</evidence>
<accession>A0A061H884</accession>
<evidence type="ECO:0000256" key="9">
    <source>
        <dbReference type="ARBA" id="ARBA00023239"/>
    </source>
</evidence>
<dbReference type="InterPro" id="IPR011060">
    <property type="entry name" value="RibuloseP-bd_barrel"/>
</dbReference>
<evidence type="ECO:0000313" key="19">
    <source>
        <dbReference type="EMBL" id="EPQ28664.1"/>
    </source>
</evidence>
<keyword evidence="7 15" id="KW-0665">Pyrimidine biosynthesis</keyword>
<feature type="active site" description="For OMPdecase activity" evidence="13">
    <location>
        <position position="98"/>
    </location>
</feature>
<feature type="binding site" evidence="14">
    <location>
        <position position="153"/>
    </location>
    <ligand>
        <name>substrate</name>
    </ligand>
</feature>
<dbReference type="GO" id="GO:0003677">
    <property type="term" value="F:DNA binding"/>
    <property type="evidence" value="ECO:0007669"/>
    <property type="project" value="UniProtKB-UniRule"/>
</dbReference>
<name>A0A061H884_9BASI</name>
<dbReference type="Proteomes" id="UP000053664">
    <property type="component" value="Unassembled WGS sequence"/>
</dbReference>
<dbReference type="InterPro" id="IPR018089">
    <property type="entry name" value="OMPdecase_AS"/>
</dbReference>
<feature type="compositionally biased region" description="Polar residues" evidence="16">
    <location>
        <begin position="411"/>
        <end position="426"/>
    </location>
</feature>
<dbReference type="SMART" id="SM00934">
    <property type="entry name" value="OMPdecase"/>
    <property type="match status" value="1"/>
</dbReference>
<evidence type="ECO:0000256" key="5">
    <source>
        <dbReference type="ARBA" id="ARBA00022793"/>
    </source>
</evidence>
<protein>
    <recommendedName>
        <fullName evidence="12">Endonuclease III homolog</fullName>
        <ecNumber evidence="12">3.2.2.-</ecNumber>
        <ecNumber evidence="12">4.2.99.18</ecNumber>
    </recommendedName>
    <alternativeName>
        <fullName evidence="12">Bifunctional DNA N-glycosylase/DNA-(apurinic or apyrimidinic site) lyase</fullName>
        <shortName evidence="12">DNA glycosylase/AP lyase</shortName>
    </alternativeName>
</protein>
<feature type="binding site" evidence="14">
    <location>
        <position position="62"/>
    </location>
    <ligand>
        <name>substrate</name>
    </ligand>
</feature>
<dbReference type="RefSeq" id="XP_007879681.1">
    <property type="nucleotide sequence ID" value="XM_007881490.1"/>
</dbReference>
<evidence type="ECO:0000256" key="13">
    <source>
        <dbReference type="PIRSR" id="PIRSR614732-1"/>
    </source>
</evidence>
<dbReference type="SMART" id="SM00478">
    <property type="entry name" value="ENDO3c"/>
    <property type="match status" value="1"/>
</dbReference>
<feature type="region of interest" description="Disordered" evidence="16">
    <location>
        <begin position="794"/>
        <end position="818"/>
    </location>
</feature>
<dbReference type="KEGG" id="pfp:PFL1_03967"/>
<dbReference type="InterPro" id="IPR014732">
    <property type="entry name" value="OMPdecase"/>
</dbReference>
<feature type="compositionally biased region" description="Low complexity" evidence="16">
    <location>
        <begin position="432"/>
        <end position="451"/>
    </location>
</feature>
<dbReference type="InterPro" id="IPR004036">
    <property type="entry name" value="Endonuclease-III-like_CS2"/>
</dbReference>
<dbReference type="Pfam" id="PF00215">
    <property type="entry name" value="OMPdecase"/>
    <property type="match status" value="1"/>
</dbReference>
<comment type="similarity">
    <text evidence="3 15">Belongs to the OMP decarboxylase family.</text>
</comment>
<comment type="catalytic activity">
    <reaction evidence="11 12">
        <text>2'-deoxyribonucleotide-(2'-deoxyribose 5'-phosphate)-2'-deoxyribonucleotide-DNA = a 3'-end 2'-deoxyribonucleotide-(2,3-dehydro-2,3-deoxyribose 5'-phosphate)-DNA + a 5'-end 5'-phospho-2'-deoxyribonucleoside-DNA + H(+)</text>
        <dbReference type="Rhea" id="RHEA:66592"/>
        <dbReference type="Rhea" id="RHEA-COMP:13180"/>
        <dbReference type="Rhea" id="RHEA-COMP:16897"/>
        <dbReference type="Rhea" id="RHEA-COMP:17067"/>
        <dbReference type="ChEBI" id="CHEBI:15378"/>
        <dbReference type="ChEBI" id="CHEBI:136412"/>
        <dbReference type="ChEBI" id="CHEBI:157695"/>
        <dbReference type="ChEBI" id="CHEBI:167181"/>
        <dbReference type="EC" id="4.2.99.18"/>
    </reaction>
</comment>
<dbReference type="GO" id="GO:0004590">
    <property type="term" value="F:orotidine-5'-phosphate decarboxylase activity"/>
    <property type="evidence" value="ECO:0007669"/>
    <property type="project" value="UniProtKB-EC"/>
</dbReference>
<sequence>MSSITQQTYASRAARQPNAAARQLLECIERKQSNLCVSVDVTNKRDLLDVCDAVGPDVCLIKTHIDIVSDFDMDLVEQLTALSKKHDFLIFEDRKFADIGNTVSLQYSSGVHRIASWSHITNAHLVPGPGIITGLASVGQPLGRGCLLLAEMSSAGALTKGSYTQACVEAAKNDTTGFVCGFIAMSRVDEADGQPNTAKDLVILTPGVGLDVKGDAMGQQYRTPDQVIRESGCDVIIVGRGVYGSLMTPEGKQDKQAAIAKVREQGRRYKQAGWNAYLARLPGSLSSSSTVREAMAGKRKDVEGQRDAPRRSVRRKLFAPEPPATVDGPSQGDLSQDQALAAQLAAEDGARYSLRRRTTLDAGPSRRAATRSTAAAVEAASPASSDSGSEDDYVDPAATTAPLSSPRCKSRSPTKSAPPSKGTASPSKGKSRAASTASTASPSKGKAKATPTASPFDISPRKKAKPIKIDLSDSEAHPAPPRWQETYALLAKQRSRIVAPVDTMGCEENGREDRRADTWRERESDEDEAKRKRLATLVSLMLSSQTKDPVTAEAVYNLQRTLPGGLTLSSLLAASDETISGCIAKVGFWRRKTGYLKSAARILTDDFGGDVPTDIDQLLTLPGVGPKMAFLALSSMGIQIGIGVDTHVHRLTNRLGWHKTSTPEQTRLNLQSWLPKELHPKINKLLVGFGQVICVPVGPRCDLCNVGKAGLCPSYRPVDAKSALKRVKVDLLASDDESTQRGEGDDNWALPASLAVKGEDVETEAEAKVKVELEPNGADVFHGIGTAAAAAALKTEPEQPQPDEVKLEQDEVERALEW</sequence>
<feature type="compositionally biased region" description="Basic and acidic residues" evidence="16">
    <location>
        <begin position="803"/>
        <end position="818"/>
    </location>
</feature>
<evidence type="ECO:0000256" key="6">
    <source>
        <dbReference type="ARBA" id="ARBA00022801"/>
    </source>
</evidence>
<keyword evidence="10 12" id="KW-0326">Glycosidase</keyword>
<feature type="active site" description="For OMPdecase activity" evidence="13">
    <location>
        <position position="93"/>
    </location>
</feature>
<dbReference type="UniPathway" id="UPA00070">
    <property type="reaction ID" value="UER00120"/>
</dbReference>
<dbReference type="CDD" id="cd00056">
    <property type="entry name" value="ENDO3c"/>
    <property type="match status" value="1"/>
</dbReference>
<dbReference type="Gene3D" id="1.10.340.30">
    <property type="entry name" value="Hypothetical protein, domain 2"/>
    <property type="match status" value="1"/>
</dbReference>
<dbReference type="CDD" id="cd04725">
    <property type="entry name" value="OMP_decarboxylase_like"/>
    <property type="match status" value="1"/>
</dbReference>
<evidence type="ECO:0000313" key="20">
    <source>
        <dbReference type="Proteomes" id="UP000053664"/>
    </source>
</evidence>
<dbReference type="GO" id="GO:0000703">
    <property type="term" value="F:oxidized pyrimidine nucleobase lesion DNA N-glycosylase activity"/>
    <property type="evidence" value="ECO:0007669"/>
    <property type="project" value="UniProtKB-UniRule"/>
</dbReference>
<dbReference type="EC" id="4.2.99.18" evidence="12"/>
<dbReference type="EMBL" id="KE361634">
    <property type="protein sequence ID" value="EPQ28664.1"/>
    <property type="molecule type" value="Genomic_DNA"/>
</dbReference>
<keyword evidence="12" id="KW-0539">Nucleus</keyword>
<keyword evidence="6 12" id="KW-0378">Hydrolase</keyword>
<evidence type="ECO:0000259" key="17">
    <source>
        <dbReference type="SMART" id="SM00478"/>
    </source>
</evidence>
<evidence type="ECO:0000256" key="4">
    <source>
        <dbReference type="ARBA" id="ARBA00022763"/>
    </source>
</evidence>
<dbReference type="SUPFAM" id="SSF48150">
    <property type="entry name" value="DNA-glycosylase"/>
    <property type="match status" value="1"/>
</dbReference>
<keyword evidence="5 15" id="KW-0210">Decarboxylase</keyword>
<feature type="binding site" evidence="14">
    <location>
        <position position="239"/>
    </location>
    <ligand>
        <name>substrate</name>
    </ligand>
</feature>
<dbReference type="PROSITE" id="PS01155">
    <property type="entry name" value="ENDONUCLEASE_III_2"/>
    <property type="match status" value="1"/>
</dbReference>
<dbReference type="SUPFAM" id="SSF51366">
    <property type="entry name" value="Ribulose-phoshate binding barrel"/>
    <property type="match status" value="1"/>
</dbReference>
<feature type="active site" description="For OMPdecase activity" evidence="13">
    <location>
        <position position="95"/>
    </location>
</feature>
<dbReference type="FunFam" id="1.10.340.30:FF:000001">
    <property type="entry name" value="Endonuclease III"/>
    <property type="match status" value="1"/>
</dbReference>
<dbReference type="InterPro" id="IPR030841">
    <property type="entry name" value="NTH1"/>
</dbReference>
<dbReference type="PANTHER" id="PTHR32119:SF2">
    <property type="entry name" value="OROTIDINE 5'-PHOSPHATE DECARBOXYLASE"/>
    <property type="match status" value="1"/>
</dbReference>
<feature type="binding site" evidence="14">
    <location>
        <position position="240"/>
    </location>
    <ligand>
        <name>substrate</name>
    </ligand>
</feature>
<evidence type="ECO:0000256" key="3">
    <source>
        <dbReference type="ARBA" id="ARBA00011018"/>
    </source>
</evidence>
<evidence type="ECO:0000256" key="8">
    <source>
        <dbReference type="ARBA" id="ARBA00023204"/>
    </source>
</evidence>
<keyword evidence="4 12" id="KW-0227">DNA damage</keyword>
<evidence type="ECO:0000256" key="2">
    <source>
        <dbReference type="ARBA" id="ARBA00008343"/>
    </source>
</evidence>
<keyword evidence="12" id="KW-0496">Mitochondrion</keyword>
<evidence type="ECO:0000256" key="10">
    <source>
        <dbReference type="ARBA" id="ARBA00023295"/>
    </source>
</evidence>
<feature type="compositionally biased region" description="Basic and acidic residues" evidence="16">
    <location>
        <begin position="508"/>
        <end position="523"/>
    </location>
</feature>
<dbReference type="HAMAP" id="MF_03183">
    <property type="entry name" value="Endonuclease_III_Nth"/>
    <property type="match status" value="1"/>
</dbReference>
<dbReference type="NCBIfam" id="TIGR01740">
    <property type="entry name" value="pyrF"/>
    <property type="match status" value="1"/>
</dbReference>
<comment type="pathway">
    <text evidence="1 15">Pyrimidine metabolism; UMP biosynthesis via de novo pathway; UMP from orotate: step 2/2.</text>
</comment>
<comment type="caution">
    <text evidence="12">Lacks conserved residue(s) required for the propagation of feature annotation.</text>
</comment>
<feature type="region of interest" description="Disordered" evidence="16">
    <location>
        <begin position="355"/>
        <end position="463"/>
    </location>
</feature>
<dbReference type="OrthoDB" id="10263753at2759"/>
<evidence type="ECO:0000259" key="18">
    <source>
        <dbReference type="SMART" id="SM00934"/>
    </source>
</evidence>
<dbReference type="Gene3D" id="1.10.1670.10">
    <property type="entry name" value="Helix-hairpin-Helix base-excision DNA repair enzymes (C-terminal)"/>
    <property type="match status" value="1"/>
</dbReference>
<dbReference type="PROSITE" id="PS00156">
    <property type="entry name" value="OMPDECASE"/>
    <property type="match status" value="1"/>
</dbReference>
<dbReference type="GeneID" id="19318074"/>
<comment type="subcellular location">
    <subcellularLocation>
        <location evidence="12">Nucleus</location>
    </subcellularLocation>
    <subcellularLocation>
        <location evidence="12">Mitochondrion</location>
    </subcellularLocation>
</comment>
<evidence type="ECO:0000256" key="11">
    <source>
        <dbReference type="ARBA" id="ARBA00044632"/>
    </source>
</evidence>
<evidence type="ECO:0000256" key="7">
    <source>
        <dbReference type="ARBA" id="ARBA00022975"/>
    </source>
</evidence>
<dbReference type="GO" id="GO:0006285">
    <property type="term" value="P:base-excision repair, AP site formation"/>
    <property type="evidence" value="ECO:0007669"/>
    <property type="project" value="UniProtKB-UniRule"/>
</dbReference>
<feature type="binding site" evidence="14">
    <location>
        <position position="219"/>
    </location>
    <ligand>
        <name>substrate</name>
    </ligand>
</feature>
<dbReference type="eggNOG" id="KOG1921">
    <property type="taxonomic scope" value="Eukaryota"/>
</dbReference>
<dbReference type="Pfam" id="PF00633">
    <property type="entry name" value="HHH"/>
    <property type="match status" value="1"/>
</dbReference>
<organism evidence="19 20">
    <name type="scientific">Pseudozyma flocculosa PF-1</name>
    <dbReference type="NCBI Taxonomy" id="1277687"/>
    <lineage>
        <taxon>Eukaryota</taxon>
        <taxon>Fungi</taxon>
        <taxon>Dikarya</taxon>
        <taxon>Basidiomycota</taxon>
        <taxon>Ustilaginomycotina</taxon>
        <taxon>Ustilaginomycetes</taxon>
        <taxon>Ustilaginales</taxon>
        <taxon>Ustilaginaceae</taxon>
        <taxon>Pseudozyma</taxon>
    </lineage>
</organism>
<comment type="function">
    <text evidence="12">Bifunctional DNA N-glycosylase with associated apurinic/apyrimidinic (AP) lyase function that catalyzes the first step in base excision repair (BER), the primary repair pathway for the repair of oxidative DNA damage. The DNA N-glycosylase activity releases the damaged DNA base from DNA by cleaving the N-glycosidic bond, leaving an AP site. The AP lyase activity cleaves the phosphodiester bond 3' to the AP site by a beta-elimination. Primarily recognizes and repairs oxidative base damage of pyrimidines.</text>
</comment>
<dbReference type="PANTHER" id="PTHR32119">
    <property type="entry name" value="OROTIDINE 5'-PHOSPHATE DECARBOXYLASE"/>
    <property type="match status" value="1"/>
</dbReference>
<dbReference type="InterPro" id="IPR023170">
    <property type="entry name" value="HhH_base_excis_C"/>
</dbReference>
<comment type="catalytic activity">
    <reaction evidence="15">
        <text>orotidine 5'-phosphate + H(+) = UMP + CO2</text>
        <dbReference type="Rhea" id="RHEA:11596"/>
        <dbReference type="ChEBI" id="CHEBI:15378"/>
        <dbReference type="ChEBI" id="CHEBI:16526"/>
        <dbReference type="ChEBI" id="CHEBI:57538"/>
        <dbReference type="ChEBI" id="CHEBI:57865"/>
        <dbReference type="EC" id="4.1.1.23"/>
    </reaction>
</comment>
<dbReference type="Gene3D" id="3.20.20.70">
    <property type="entry name" value="Aldolase class I"/>
    <property type="match status" value="1"/>
</dbReference>
<reference evidence="19 20" key="1">
    <citation type="journal article" date="2013" name="Plant Cell">
        <title>The transition from a phytopathogenic smut ancestor to an anamorphic biocontrol agent deciphered by comparative whole-genome analysis.</title>
        <authorList>
            <person name="Lefebvre F."/>
            <person name="Joly D.L."/>
            <person name="Labbe C."/>
            <person name="Teichmann B."/>
            <person name="Linning R."/>
            <person name="Belzile F."/>
            <person name="Bakkeren G."/>
            <person name="Belanger R.R."/>
        </authorList>
    </citation>
    <scope>NUCLEOTIDE SEQUENCE [LARGE SCALE GENOMIC DNA]</scope>
    <source>
        <strain evidence="19 20">PF-1</strain>
    </source>
</reference>
<feature type="domain" description="Orotidine 5'-phosphate decarboxylase" evidence="18">
    <location>
        <begin position="34"/>
        <end position="262"/>
    </location>
</feature>
<feature type="region of interest" description="Disordered" evidence="16">
    <location>
        <begin position="507"/>
        <end position="530"/>
    </location>
</feature>
<feature type="binding site" evidence="14">
    <location>
        <position position="40"/>
    </location>
    <ligand>
        <name>substrate</name>
    </ligand>
</feature>
<dbReference type="AlphaFoldDB" id="A0A061H884"/>
<evidence type="ECO:0000256" key="15">
    <source>
        <dbReference type="RuleBase" id="RU000512"/>
    </source>
</evidence>
<dbReference type="GO" id="GO:0140078">
    <property type="term" value="F:class I DNA-(apurinic or apyrimidinic site) endonuclease activity"/>
    <property type="evidence" value="ECO:0007669"/>
    <property type="project" value="UniProtKB-EC"/>
</dbReference>
<feature type="compositionally biased region" description="Basic and acidic residues" evidence="16">
    <location>
        <begin position="295"/>
        <end position="310"/>
    </location>
</feature>
<evidence type="ECO:0000256" key="12">
    <source>
        <dbReference type="HAMAP-Rule" id="MF_03183"/>
    </source>
</evidence>
<dbReference type="InterPro" id="IPR001754">
    <property type="entry name" value="OMPdeCOase_dom"/>
</dbReference>
<dbReference type="GO" id="GO:0005634">
    <property type="term" value="C:nucleus"/>
    <property type="evidence" value="ECO:0007669"/>
    <property type="project" value="UniProtKB-SubCell"/>
</dbReference>
<evidence type="ECO:0000256" key="14">
    <source>
        <dbReference type="PIRSR" id="PIRSR614732-2"/>
    </source>
</evidence>
<dbReference type="GO" id="GO:0005829">
    <property type="term" value="C:cytosol"/>
    <property type="evidence" value="ECO:0007669"/>
    <property type="project" value="TreeGrafter"/>
</dbReference>
<dbReference type="InterPro" id="IPR000445">
    <property type="entry name" value="HhH_motif"/>
</dbReference>
<dbReference type="EC" id="3.2.2.-" evidence="12"/>
<gene>
    <name evidence="12" type="primary">NTH1</name>
    <name evidence="19" type="ORF">PFL1_03967</name>
</gene>
<feature type="region of interest" description="Disordered" evidence="16">
    <location>
        <begin position="288"/>
        <end position="335"/>
    </location>
</feature>
<dbReference type="GO" id="GO:0005739">
    <property type="term" value="C:mitochondrion"/>
    <property type="evidence" value="ECO:0007669"/>
    <property type="project" value="UniProtKB-SubCell"/>
</dbReference>